<dbReference type="GO" id="GO:0016579">
    <property type="term" value="P:protein deubiquitination"/>
    <property type="evidence" value="ECO:0007669"/>
    <property type="project" value="InterPro"/>
</dbReference>
<dbReference type="InterPro" id="IPR050185">
    <property type="entry name" value="Ub_carboxyl-term_hydrolase"/>
</dbReference>
<dbReference type="Proteomes" id="UP000025227">
    <property type="component" value="Unplaced"/>
</dbReference>
<dbReference type="InterPro" id="IPR028889">
    <property type="entry name" value="USP"/>
</dbReference>
<dbReference type="GO" id="GO:0006508">
    <property type="term" value="P:proteolysis"/>
    <property type="evidence" value="ECO:0007669"/>
    <property type="project" value="UniProtKB-KW"/>
</dbReference>
<reference evidence="11" key="1">
    <citation type="submission" date="2020-12" db="UniProtKB">
        <authorList>
            <consortium name="WormBaseParasite"/>
        </authorList>
    </citation>
    <scope>IDENTIFICATION</scope>
    <source>
        <strain evidence="11">MHco3</strain>
    </source>
</reference>
<evidence type="ECO:0000313" key="10">
    <source>
        <dbReference type="Proteomes" id="UP000025227"/>
    </source>
</evidence>
<dbReference type="InterPro" id="IPR001394">
    <property type="entry name" value="Peptidase_C19_UCH"/>
</dbReference>
<sequence>MTRIDERGADDNTSMDTVVTKKPIGRVTIKELNRLISDVQEYPLEPESNWYVVSNAWWTKVLEAARQGFVDDIPAINNSSISCKAGDAYFLRANLAESVDFHLLPEPVFNRLKDVYGLEMVNRDYICRKVISKNGKPVVEVYPRVVMVYLARDTSRYCELRLTGSDTLLDLRDRALISLGVASVPPEKLRFYIAHGDKYELIDISQQNIDSYFDTAQKVYVDVCDEENKWFINNEKPTNSRLADYPSNSLSSYSFYESTRDRTGSYVKGACGLQNLGNTCFMASALQCLSNVPELTKYFLSNRYVADINERNPLGTRGELARAYGDLLHNMWSGENCSIVPRKVKMTIGQFAPRFSGYAQQDSQELLAYVLDGLHEDLNRIKVKPYVPDDETLERLEEHEQAEKSWQAYKARNDSIIVDLVHGQLKSTLVCPVCAKVSIKFDPFCFLSVPLPPKEKVKQVVTLIFNTKRRWAKFTITMATSTTVQDAINTMKNSLQNIGNDFTGEIVVYSIGFGELSDEVRLLDPAEPIYIEDKNQFLYACQVDHNPNTHKVIVIKNQTQTGRTLSLPMVFTLPNPDYLTRSFLANRVLPFISDTFMKSPLELCLYEEDIKLGDEREQYKLFVMHGVNAVPFPEAPDKPVPWPGGLPMHTIVFQWKDPQLFNQYKGADLIDREVNVSSRKDIHLMECIDLFTKQEQLGEEDSWYCPKCKKHERASKKLDLWNLPQILIIHLKRFQYSKWHRDKIDIPVVIPVKGFELNSKLANERHEHVKYDLIAISHHVGGLGGGHYTATALNKTTGKWYDFNDSSATETTAPTDPYVSRTPYMLVYRRQEITTDVLLPDANVEEEMEE</sequence>
<feature type="domain" description="DUSP" evidence="9">
    <location>
        <begin position="20"/>
        <end position="131"/>
    </location>
</feature>
<dbReference type="InterPro" id="IPR018200">
    <property type="entry name" value="USP_CS"/>
</dbReference>
<keyword evidence="6 7" id="KW-0788">Thiol protease</keyword>
<dbReference type="SUPFAM" id="SSF54001">
    <property type="entry name" value="Cysteine proteinases"/>
    <property type="match status" value="1"/>
</dbReference>
<dbReference type="PROSITE" id="PS50235">
    <property type="entry name" value="USP_3"/>
    <property type="match status" value="1"/>
</dbReference>
<evidence type="ECO:0000313" key="11">
    <source>
        <dbReference type="WBParaSite" id="HCON_00111120-00002"/>
    </source>
</evidence>
<dbReference type="PROSITE" id="PS51283">
    <property type="entry name" value="DUSP"/>
    <property type="match status" value="1"/>
</dbReference>
<protein>
    <recommendedName>
        <fullName evidence="7">Ubiquitin carboxyl-terminal hydrolase</fullName>
        <ecNumber evidence="7">3.4.19.12</ecNumber>
    </recommendedName>
</protein>
<dbReference type="PANTHER" id="PTHR21646:SF24">
    <property type="entry name" value="UBIQUITIN CARBOXYL-TERMINAL HYDROLASE"/>
    <property type="match status" value="1"/>
</dbReference>
<dbReference type="PANTHER" id="PTHR21646">
    <property type="entry name" value="UBIQUITIN CARBOXYL-TERMINAL HYDROLASE"/>
    <property type="match status" value="1"/>
</dbReference>
<dbReference type="PROSITE" id="PS00973">
    <property type="entry name" value="USP_2"/>
    <property type="match status" value="1"/>
</dbReference>
<name>A0A7I4YMQ6_HAECO</name>
<dbReference type="Pfam" id="PF06337">
    <property type="entry name" value="DUSP"/>
    <property type="match status" value="1"/>
</dbReference>
<proteinExistence type="inferred from homology"/>
<evidence type="ECO:0000259" key="8">
    <source>
        <dbReference type="PROSITE" id="PS50235"/>
    </source>
</evidence>
<evidence type="ECO:0000256" key="3">
    <source>
        <dbReference type="ARBA" id="ARBA00022670"/>
    </source>
</evidence>
<dbReference type="InterPro" id="IPR035927">
    <property type="entry name" value="DUSP-like_sf"/>
</dbReference>
<keyword evidence="10" id="KW-1185">Reference proteome</keyword>
<keyword evidence="3 7" id="KW-0645">Protease</keyword>
<dbReference type="SMART" id="SM00695">
    <property type="entry name" value="DUSP"/>
    <property type="match status" value="1"/>
</dbReference>
<dbReference type="PROSITE" id="PS00972">
    <property type="entry name" value="USP_1"/>
    <property type="match status" value="1"/>
</dbReference>
<dbReference type="InterPro" id="IPR038765">
    <property type="entry name" value="Papain-like_cys_pep_sf"/>
</dbReference>
<evidence type="ECO:0000256" key="5">
    <source>
        <dbReference type="ARBA" id="ARBA00022801"/>
    </source>
</evidence>
<dbReference type="Gene3D" id="3.30.2230.10">
    <property type="entry name" value="DUSP-like"/>
    <property type="match status" value="1"/>
</dbReference>
<comment type="catalytic activity">
    <reaction evidence="1 7">
        <text>Thiol-dependent hydrolysis of ester, thioester, amide, peptide and isopeptide bonds formed by the C-terminal Gly of ubiquitin (a 76-residue protein attached to proteins as an intracellular targeting signal).</text>
        <dbReference type="EC" id="3.4.19.12"/>
    </reaction>
</comment>
<dbReference type="EC" id="3.4.19.12" evidence="7"/>
<evidence type="ECO:0000256" key="1">
    <source>
        <dbReference type="ARBA" id="ARBA00000707"/>
    </source>
</evidence>
<accession>A0A7I4YMQ6</accession>
<dbReference type="Gene3D" id="3.90.70.10">
    <property type="entry name" value="Cysteine proteinases"/>
    <property type="match status" value="2"/>
</dbReference>
<feature type="domain" description="USP" evidence="8">
    <location>
        <begin position="271"/>
        <end position="831"/>
    </location>
</feature>
<dbReference type="WBParaSite" id="HCON_00111120-00002">
    <property type="protein sequence ID" value="HCON_00111120-00002"/>
    <property type="gene ID" value="HCON_00111120"/>
</dbReference>
<organism evidence="10 11">
    <name type="scientific">Haemonchus contortus</name>
    <name type="common">Barber pole worm</name>
    <dbReference type="NCBI Taxonomy" id="6289"/>
    <lineage>
        <taxon>Eukaryota</taxon>
        <taxon>Metazoa</taxon>
        <taxon>Ecdysozoa</taxon>
        <taxon>Nematoda</taxon>
        <taxon>Chromadorea</taxon>
        <taxon>Rhabditida</taxon>
        <taxon>Rhabditina</taxon>
        <taxon>Rhabditomorpha</taxon>
        <taxon>Strongyloidea</taxon>
        <taxon>Trichostrongylidae</taxon>
        <taxon>Haemonchus</taxon>
    </lineage>
</organism>
<evidence type="ECO:0000256" key="4">
    <source>
        <dbReference type="ARBA" id="ARBA00022786"/>
    </source>
</evidence>
<dbReference type="SUPFAM" id="SSF143791">
    <property type="entry name" value="DUSP-like"/>
    <property type="match status" value="1"/>
</dbReference>
<dbReference type="OrthoDB" id="265776at2759"/>
<evidence type="ECO:0000256" key="7">
    <source>
        <dbReference type="RuleBase" id="RU366025"/>
    </source>
</evidence>
<keyword evidence="4 7" id="KW-0833">Ubl conjugation pathway</keyword>
<dbReference type="Pfam" id="PF00443">
    <property type="entry name" value="UCH"/>
    <property type="match status" value="1"/>
</dbReference>
<evidence type="ECO:0000259" key="9">
    <source>
        <dbReference type="PROSITE" id="PS51283"/>
    </source>
</evidence>
<dbReference type="AlphaFoldDB" id="A0A7I4YMQ6"/>
<keyword evidence="5 7" id="KW-0378">Hydrolase</keyword>
<comment type="similarity">
    <text evidence="2 7">Belongs to the peptidase C19 family.</text>
</comment>
<evidence type="ECO:0000256" key="2">
    <source>
        <dbReference type="ARBA" id="ARBA00009085"/>
    </source>
</evidence>
<evidence type="ECO:0000256" key="6">
    <source>
        <dbReference type="ARBA" id="ARBA00022807"/>
    </source>
</evidence>
<dbReference type="GO" id="GO:0004843">
    <property type="term" value="F:cysteine-type deubiquitinase activity"/>
    <property type="evidence" value="ECO:0007669"/>
    <property type="project" value="UniProtKB-UniRule"/>
</dbReference>
<dbReference type="InterPro" id="IPR006615">
    <property type="entry name" value="Pept_C19_DUSP"/>
</dbReference>